<feature type="compositionally biased region" description="Basic and acidic residues" evidence="2">
    <location>
        <begin position="139"/>
        <end position="213"/>
    </location>
</feature>
<dbReference type="PROSITE" id="PS50005">
    <property type="entry name" value="TPR"/>
    <property type="match status" value="1"/>
</dbReference>
<evidence type="ECO:0000256" key="1">
    <source>
        <dbReference type="PROSITE-ProRule" id="PRU00339"/>
    </source>
</evidence>
<evidence type="ECO:0000256" key="2">
    <source>
        <dbReference type="SAM" id="MobiDB-lite"/>
    </source>
</evidence>
<comment type="caution">
    <text evidence="3">The sequence shown here is derived from an EMBL/GenBank/DDBJ whole genome shotgun (WGS) entry which is preliminary data.</text>
</comment>
<dbReference type="EMBL" id="JBHMEY010000042">
    <property type="protein sequence ID" value="MFB9097222.1"/>
    <property type="molecule type" value="Genomic_DNA"/>
</dbReference>
<protein>
    <submittedName>
        <fullName evidence="3">Tetratricopeptide repeat protein</fullName>
    </submittedName>
</protein>
<gene>
    <name evidence="3" type="ORF">ACFFVF_11900</name>
</gene>
<organism evidence="3 4">
    <name type="scientific">Flavobacterium jumunjinense</name>
    <dbReference type="NCBI Taxonomy" id="998845"/>
    <lineage>
        <taxon>Bacteria</taxon>
        <taxon>Pseudomonadati</taxon>
        <taxon>Bacteroidota</taxon>
        <taxon>Flavobacteriia</taxon>
        <taxon>Flavobacteriales</taxon>
        <taxon>Flavobacteriaceae</taxon>
        <taxon>Flavobacterium</taxon>
    </lineage>
</organism>
<dbReference type="SUPFAM" id="SSF48452">
    <property type="entry name" value="TPR-like"/>
    <property type="match status" value="1"/>
</dbReference>
<evidence type="ECO:0000313" key="4">
    <source>
        <dbReference type="Proteomes" id="UP001589607"/>
    </source>
</evidence>
<dbReference type="Pfam" id="PF00515">
    <property type="entry name" value="TPR_1"/>
    <property type="match status" value="1"/>
</dbReference>
<feature type="compositionally biased region" description="Polar residues" evidence="2">
    <location>
        <begin position="220"/>
        <end position="232"/>
    </location>
</feature>
<keyword evidence="4" id="KW-1185">Reference proteome</keyword>
<dbReference type="RefSeq" id="WP_236457859.1">
    <property type="nucleotide sequence ID" value="NZ_CBCSGE010000005.1"/>
</dbReference>
<feature type="region of interest" description="Disordered" evidence="2">
    <location>
        <begin position="136"/>
        <end position="232"/>
    </location>
</feature>
<dbReference type="InterPro" id="IPR019734">
    <property type="entry name" value="TPR_rpt"/>
</dbReference>
<proteinExistence type="predicted"/>
<name>A0ABV5GPD6_9FLAO</name>
<reference evidence="3 4" key="1">
    <citation type="submission" date="2024-09" db="EMBL/GenBank/DDBJ databases">
        <authorList>
            <person name="Sun Q."/>
            <person name="Mori K."/>
        </authorList>
    </citation>
    <scope>NUCLEOTIDE SEQUENCE [LARGE SCALE GENOMIC DNA]</scope>
    <source>
        <strain evidence="3 4">CECT 7955</strain>
    </source>
</reference>
<sequence>MKRIVVGIILFMSSVIYSQNKDKNLFNGTESFTGKKYISAETDFRISQSNNEEKKAVANYNLGNSIYRQNQPGEAKYKFLNAVEVAKTKEEKHKAFHNLGNTLMLEENYSGAVEAYKNALRNNPSDDETRYNYALAKQKLKENPPKDDKEKKKDKDKEKQDKDKKDQDKKEKEDKGKEKDKKDSDKGKEDDKKKEGDDKKGKQDGDKKEDENGNPKPSGANKQQIENLLNAVNNAEKKIQDKVNAKKVKVAPSTNEKDW</sequence>
<feature type="repeat" description="TPR" evidence="1">
    <location>
        <begin position="93"/>
        <end position="126"/>
    </location>
</feature>
<dbReference type="SMART" id="SM00028">
    <property type="entry name" value="TPR"/>
    <property type="match status" value="2"/>
</dbReference>
<accession>A0ABV5GPD6</accession>
<dbReference type="Proteomes" id="UP001589607">
    <property type="component" value="Unassembled WGS sequence"/>
</dbReference>
<evidence type="ECO:0000313" key="3">
    <source>
        <dbReference type="EMBL" id="MFB9097222.1"/>
    </source>
</evidence>
<dbReference type="InterPro" id="IPR011990">
    <property type="entry name" value="TPR-like_helical_dom_sf"/>
</dbReference>
<keyword evidence="1" id="KW-0802">TPR repeat</keyword>
<dbReference type="Gene3D" id="1.25.40.10">
    <property type="entry name" value="Tetratricopeptide repeat domain"/>
    <property type="match status" value="1"/>
</dbReference>